<name>A0A6B0RY91_9CETA</name>
<feature type="compositionally biased region" description="Basic and acidic residues" evidence="1">
    <location>
        <begin position="10"/>
        <end position="20"/>
    </location>
</feature>
<evidence type="ECO:0000313" key="3">
    <source>
        <dbReference type="EMBL" id="MXQ95010.1"/>
    </source>
</evidence>
<organism evidence="3 4">
    <name type="scientific">Bos mutus</name>
    <name type="common">wild yak</name>
    <dbReference type="NCBI Taxonomy" id="72004"/>
    <lineage>
        <taxon>Eukaryota</taxon>
        <taxon>Metazoa</taxon>
        <taxon>Chordata</taxon>
        <taxon>Craniata</taxon>
        <taxon>Vertebrata</taxon>
        <taxon>Euteleostomi</taxon>
        <taxon>Mammalia</taxon>
        <taxon>Eutheria</taxon>
        <taxon>Laurasiatheria</taxon>
        <taxon>Artiodactyla</taxon>
        <taxon>Ruminantia</taxon>
        <taxon>Pecora</taxon>
        <taxon>Bovidae</taxon>
        <taxon>Bovinae</taxon>
        <taxon>Bos</taxon>
    </lineage>
</organism>
<accession>A0A6B0RY91</accession>
<feature type="region of interest" description="Disordered" evidence="1">
    <location>
        <begin position="1"/>
        <end position="38"/>
    </location>
</feature>
<protein>
    <recommendedName>
        <fullName evidence="2">KRAB domain-containing protein</fullName>
    </recommendedName>
</protein>
<dbReference type="Proteomes" id="UP000322234">
    <property type="component" value="Unassembled WGS sequence"/>
</dbReference>
<dbReference type="InterPro" id="IPR001909">
    <property type="entry name" value="KRAB"/>
</dbReference>
<feature type="domain" description="KRAB" evidence="2">
    <location>
        <begin position="67"/>
        <end position="134"/>
    </location>
</feature>
<evidence type="ECO:0000259" key="2">
    <source>
        <dbReference type="PROSITE" id="PS50805"/>
    </source>
</evidence>
<dbReference type="EMBL" id="VBQZ03000124">
    <property type="protein sequence ID" value="MXQ95010.1"/>
    <property type="molecule type" value="Genomic_DNA"/>
</dbReference>
<proteinExistence type="predicted"/>
<comment type="caution">
    <text evidence="3">The sequence shown here is derived from an EMBL/GenBank/DDBJ whole genome shotgun (WGS) entry which is preliminary data.</text>
</comment>
<sequence length="187" mass="20875">MASSNPSPLSKERTSSDRGKKPILVTSPKVEAQFPSGAQKPSAHEQFHLLSVVAIVHLTPPGGEDSGASREVYMKYDKASIKQQKMNKYRILRSLTLENSFVGYCANRPNAIFKLKQGKEPWILEVQFPRQNNPEDLCNTHDQGARCPESQAENSRQVQEFNFEIRSFLRKGLNRGTGSGTALVNDN</sequence>
<gene>
    <name evidence="3" type="ORF">E5288_WYG019233</name>
</gene>
<reference evidence="3" key="1">
    <citation type="submission" date="2019-10" db="EMBL/GenBank/DDBJ databases">
        <title>The sequence and de novo assembly of the wild yak genome.</title>
        <authorList>
            <person name="Liu Y."/>
        </authorList>
    </citation>
    <scope>NUCLEOTIDE SEQUENCE [LARGE SCALE GENOMIC DNA]</scope>
    <source>
        <strain evidence="3">WY2019</strain>
    </source>
</reference>
<dbReference type="AlphaFoldDB" id="A0A6B0RY91"/>
<dbReference type="PROSITE" id="PS50805">
    <property type="entry name" value="KRAB"/>
    <property type="match status" value="1"/>
</dbReference>
<dbReference type="GO" id="GO:0006355">
    <property type="term" value="P:regulation of DNA-templated transcription"/>
    <property type="evidence" value="ECO:0007669"/>
    <property type="project" value="InterPro"/>
</dbReference>
<evidence type="ECO:0000256" key="1">
    <source>
        <dbReference type="SAM" id="MobiDB-lite"/>
    </source>
</evidence>
<evidence type="ECO:0000313" key="4">
    <source>
        <dbReference type="Proteomes" id="UP000322234"/>
    </source>
</evidence>
<keyword evidence="4" id="KW-1185">Reference proteome</keyword>